<organism evidence="8 9">
    <name type="scientific">Flemingia macrophylla</name>
    <dbReference type="NCBI Taxonomy" id="520843"/>
    <lineage>
        <taxon>Eukaryota</taxon>
        <taxon>Viridiplantae</taxon>
        <taxon>Streptophyta</taxon>
        <taxon>Embryophyta</taxon>
        <taxon>Tracheophyta</taxon>
        <taxon>Spermatophyta</taxon>
        <taxon>Magnoliopsida</taxon>
        <taxon>eudicotyledons</taxon>
        <taxon>Gunneridae</taxon>
        <taxon>Pentapetalae</taxon>
        <taxon>rosids</taxon>
        <taxon>fabids</taxon>
        <taxon>Fabales</taxon>
        <taxon>Fabaceae</taxon>
        <taxon>Papilionoideae</taxon>
        <taxon>50 kb inversion clade</taxon>
        <taxon>NPAAA clade</taxon>
        <taxon>indigoferoid/millettioid clade</taxon>
        <taxon>Phaseoleae</taxon>
        <taxon>Flemingia</taxon>
    </lineage>
</organism>
<protein>
    <recommendedName>
        <fullName evidence="7">Protein kinase domain-containing protein</fullName>
    </recommendedName>
</protein>
<keyword evidence="6" id="KW-0723">Serine/threonine-protein kinase</keyword>
<dbReference type="GO" id="GO:0004674">
    <property type="term" value="F:protein serine/threonine kinase activity"/>
    <property type="evidence" value="ECO:0007669"/>
    <property type="project" value="UniProtKB-KW"/>
</dbReference>
<dbReference type="Proteomes" id="UP001603857">
    <property type="component" value="Unassembled WGS sequence"/>
</dbReference>
<dbReference type="InterPro" id="IPR000719">
    <property type="entry name" value="Prot_kinase_dom"/>
</dbReference>
<dbReference type="InterPro" id="IPR008271">
    <property type="entry name" value="Ser/Thr_kinase_AS"/>
</dbReference>
<dbReference type="GO" id="GO:0005524">
    <property type="term" value="F:ATP binding"/>
    <property type="evidence" value="ECO:0007669"/>
    <property type="project" value="UniProtKB-UniRule"/>
</dbReference>
<dbReference type="PROSITE" id="PS50011">
    <property type="entry name" value="PROTEIN_KINASE_DOM"/>
    <property type="match status" value="1"/>
</dbReference>
<evidence type="ECO:0000259" key="7">
    <source>
        <dbReference type="PROSITE" id="PS50011"/>
    </source>
</evidence>
<keyword evidence="4 5" id="KW-0067">ATP-binding</keyword>
<proteinExistence type="inferred from homology"/>
<keyword evidence="3" id="KW-0418">Kinase</keyword>
<evidence type="ECO:0000256" key="4">
    <source>
        <dbReference type="ARBA" id="ARBA00022840"/>
    </source>
</evidence>
<dbReference type="PANTHER" id="PTHR48011">
    <property type="entry name" value="CCR4-NOT TRANSCRIPTIONAL COMPLEX SUBUNIT CAF120-RELATED"/>
    <property type="match status" value="1"/>
</dbReference>
<dbReference type="InterPro" id="IPR052751">
    <property type="entry name" value="Plant_MAPKKK"/>
</dbReference>
<keyword evidence="9" id="KW-1185">Reference proteome</keyword>
<dbReference type="Pfam" id="PF00069">
    <property type="entry name" value="Pkinase"/>
    <property type="match status" value="1"/>
</dbReference>
<evidence type="ECO:0000313" key="9">
    <source>
        <dbReference type="Proteomes" id="UP001603857"/>
    </source>
</evidence>
<sequence>MAAWKRLQVLGRGSYATVYLSAVCLPEESNWKVVAVKSSRPFPYSVASLQKEKKLLESFKNCKEIIQCYFDQYVREKYYVSYNLFMELAPYGSLGDLIRKGGALSEAEVRIYTYMLLKGLRCIHGKGVVHCDLKPDNILLFPTSESCRWYQVKIADFGLAKTREEAKFEFGYGQMRFRGTASYMSPESVIGVIGTALDIWSLGCIVIEMITGLGAWRHVESQEDLMLKLALHEEAPPIPDGLSFLCKDFLSKCFVKDPTHRSAAAMLLNHPFVNSAENNNMETSHTTYQNSSQSFPTSSFFSYNLFDYLPRN</sequence>
<evidence type="ECO:0000256" key="3">
    <source>
        <dbReference type="ARBA" id="ARBA00022777"/>
    </source>
</evidence>
<feature type="binding site" evidence="5">
    <location>
        <position position="37"/>
    </location>
    <ligand>
        <name>ATP</name>
        <dbReference type="ChEBI" id="CHEBI:30616"/>
    </ligand>
</feature>
<comment type="similarity">
    <text evidence="6">Belongs to the protein kinase superfamily.</text>
</comment>
<name>A0ABD1LTK9_9FABA</name>
<dbReference type="PROSITE" id="PS00107">
    <property type="entry name" value="PROTEIN_KINASE_ATP"/>
    <property type="match status" value="1"/>
</dbReference>
<evidence type="ECO:0000256" key="5">
    <source>
        <dbReference type="PROSITE-ProRule" id="PRU10141"/>
    </source>
</evidence>
<dbReference type="Gene3D" id="1.10.510.10">
    <property type="entry name" value="Transferase(Phosphotransferase) domain 1"/>
    <property type="match status" value="1"/>
</dbReference>
<keyword evidence="1" id="KW-0808">Transferase</keyword>
<dbReference type="InterPro" id="IPR011009">
    <property type="entry name" value="Kinase-like_dom_sf"/>
</dbReference>
<comment type="caution">
    <text evidence="8">The sequence shown here is derived from an EMBL/GenBank/DDBJ whole genome shotgun (WGS) entry which is preliminary data.</text>
</comment>
<keyword evidence="2 5" id="KW-0547">Nucleotide-binding</keyword>
<evidence type="ECO:0000256" key="2">
    <source>
        <dbReference type="ARBA" id="ARBA00022741"/>
    </source>
</evidence>
<reference evidence="8 9" key="1">
    <citation type="submission" date="2024-08" db="EMBL/GenBank/DDBJ databases">
        <title>Insights into the chromosomal genome structure of Flemingia macrophylla.</title>
        <authorList>
            <person name="Ding Y."/>
            <person name="Zhao Y."/>
            <person name="Bi W."/>
            <person name="Wu M."/>
            <person name="Zhao G."/>
            <person name="Gong Y."/>
            <person name="Li W."/>
            <person name="Zhang P."/>
        </authorList>
    </citation>
    <scope>NUCLEOTIDE SEQUENCE [LARGE SCALE GENOMIC DNA]</scope>
    <source>
        <strain evidence="8">DYQJB</strain>
        <tissue evidence="8">Leaf</tissue>
    </source>
</reference>
<evidence type="ECO:0000313" key="8">
    <source>
        <dbReference type="EMBL" id="KAL2326828.1"/>
    </source>
</evidence>
<dbReference type="CDD" id="cd06606">
    <property type="entry name" value="STKc_MAPKKK"/>
    <property type="match status" value="1"/>
</dbReference>
<feature type="domain" description="Protein kinase" evidence="7">
    <location>
        <begin position="4"/>
        <end position="273"/>
    </location>
</feature>
<dbReference type="PROSITE" id="PS00108">
    <property type="entry name" value="PROTEIN_KINASE_ST"/>
    <property type="match status" value="1"/>
</dbReference>
<evidence type="ECO:0000256" key="6">
    <source>
        <dbReference type="RuleBase" id="RU000304"/>
    </source>
</evidence>
<dbReference type="SUPFAM" id="SSF56112">
    <property type="entry name" value="Protein kinase-like (PK-like)"/>
    <property type="match status" value="1"/>
</dbReference>
<dbReference type="SMART" id="SM00220">
    <property type="entry name" value="S_TKc"/>
    <property type="match status" value="1"/>
</dbReference>
<evidence type="ECO:0000256" key="1">
    <source>
        <dbReference type="ARBA" id="ARBA00022679"/>
    </source>
</evidence>
<accession>A0ABD1LTK9</accession>
<gene>
    <name evidence="8" type="ORF">Fmac_020255</name>
</gene>
<dbReference type="AlphaFoldDB" id="A0ABD1LTK9"/>
<dbReference type="PANTHER" id="PTHR48011:SF51">
    <property type="entry name" value="PROTEIN KINASE SUPERFAMILY PROTEIN"/>
    <property type="match status" value="1"/>
</dbReference>
<dbReference type="EMBL" id="JBGMDY010000007">
    <property type="protein sequence ID" value="KAL2326828.1"/>
    <property type="molecule type" value="Genomic_DNA"/>
</dbReference>
<dbReference type="InterPro" id="IPR017441">
    <property type="entry name" value="Protein_kinase_ATP_BS"/>
</dbReference>